<dbReference type="NCBIfam" id="TIGR00756">
    <property type="entry name" value="PPR"/>
    <property type="match status" value="1"/>
</dbReference>
<keyword evidence="4" id="KW-1185">Reference proteome</keyword>
<dbReference type="InterPro" id="IPR011990">
    <property type="entry name" value="TPR-like_helical_dom_sf"/>
</dbReference>
<feature type="non-terminal residue" evidence="3">
    <location>
        <position position="1"/>
    </location>
</feature>
<organism evidence="3 4">
    <name type="scientific">Symbiodinium pilosum</name>
    <name type="common">Dinoflagellate</name>
    <dbReference type="NCBI Taxonomy" id="2952"/>
    <lineage>
        <taxon>Eukaryota</taxon>
        <taxon>Sar</taxon>
        <taxon>Alveolata</taxon>
        <taxon>Dinophyceae</taxon>
        <taxon>Suessiales</taxon>
        <taxon>Symbiodiniaceae</taxon>
        <taxon>Symbiodinium</taxon>
    </lineage>
</organism>
<name>A0A812W6D3_SYMPI</name>
<protein>
    <submittedName>
        <fullName evidence="3">MRL1 protein</fullName>
    </submittedName>
</protein>
<proteinExistence type="predicted"/>
<dbReference type="Gene3D" id="1.25.40.10">
    <property type="entry name" value="Tetratricopeptide repeat domain"/>
    <property type="match status" value="2"/>
</dbReference>
<dbReference type="PANTHER" id="PTHR47447">
    <property type="entry name" value="OS03G0856100 PROTEIN"/>
    <property type="match status" value="1"/>
</dbReference>
<dbReference type="InterPro" id="IPR002885">
    <property type="entry name" value="PPR_rpt"/>
</dbReference>
<dbReference type="EMBL" id="CAJNIZ010043831">
    <property type="protein sequence ID" value="CAE7670264.1"/>
    <property type="molecule type" value="Genomic_DNA"/>
</dbReference>
<accession>A0A812W6D3</accession>
<comment type="caution">
    <text evidence="3">The sequence shown here is derived from an EMBL/GenBank/DDBJ whole genome shotgun (WGS) entry which is preliminary data.</text>
</comment>
<reference evidence="3" key="1">
    <citation type="submission" date="2021-02" db="EMBL/GenBank/DDBJ databases">
        <authorList>
            <person name="Dougan E. K."/>
            <person name="Rhodes N."/>
            <person name="Thang M."/>
            <person name="Chan C."/>
        </authorList>
    </citation>
    <scope>NUCLEOTIDE SEQUENCE</scope>
</reference>
<evidence type="ECO:0000313" key="4">
    <source>
        <dbReference type="Proteomes" id="UP000649617"/>
    </source>
</evidence>
<dbReference type="PROSITE" id="PS51375">
    <property type="entry name" value="PPR"/>
    <property type="match status" value="1"/>
</dbReference>
<sequence length="323" mass="34623">LRVDVVAGNVVLGSMSAGNTGSRWSQALASMLSSEAEGLHSDQVTFSAVFSACERSECWQQASALLLQHMLRRRCMPDRIACGVVVSACAAAAKTDQALRLLRSVKALSVEVHANAAIASLATTGRWAETLGWLAETQGTDADPVSYGACIASCEKSQKWELAELLLRSFLRRRDAAAGSILYNSCISAYRRGKQWPVALHLLAGMKKSGAKVDEITAGACVSCCEKAAQWRWAYSSLRSLSNGTVRPSMTSFNAAVSSLEKSTCWEEVMRSMVAMAWESLESDVLTQIAAVGSCSRQWQMGLSLLDDLGGYDDASAAAAYEP</sequence>
<feature type="repeat" description="PPR" evidence="2">
    <location>
        <begin position="42"/>
        <end position="77"/>
    </location>
</feature>
<keyword evidence="1" id="KW-0677">Repeat</keyword>
<dbReference type="Pfam" id="PF01535">
    <property type="entry name" value="PPR"/>
    <property type="match status" value="1"/>
</dbReference>
<dbReference type="AlphaFoldDB" id="A0A812W6D3"/>
<feature type="non-terminal residue" evidence="3">
    <location>
        <position position="323"/>
    </location>
</feature>
<evidence type="ECO:0000313" key="3">
    <source>
        <dbReference type="EMBL" id="CAE7670264.1"/>
    </source>
</evidence>
<evidence type="ECO:0000256" key="1">
    <source>
        <dbReference type="ARBA" id="ARBA00022737"/>
    </source>
</evidence>
<dbReference type="Proteomes" id="UP000649617">
    <property type="component" value="Unassembled WGS sequence"/>
</dbReference>
<evidence type="ECO:0000256" key="2">
    <source>
        <dbReference type="PROSITE-ProRule" id="PRU00708"/>
    </source>
</evidence>
<dbReference type="PANTHER" id="PTHR47447:SF17">
    <property type="entry name" value="OS12G0638900 PROTEIN"/>
    <property type="match status" value="1"/>
</dbReference>
<gene>
    <name evidence="3" type="primary">MRL1</name>
    <name evidence="3" type="ORF">SPIL2461_LOCUS18468</name>
</gene>
<dbReference type="OrthoDB" id="446935at2759"/>